<accession>A0A8S2NQ77</accession>
<dbReference type="EMBL" id="CAJOBI010004805">
    <property type="protein sequence ID" value="CAF4013492.1"/>
    <property type="molecule type" value="Genomic_DNA"/>
</dbReference>
<dbReference type="PANTHER" id="PTHR44163:SF1">
    <property type="entry name" value="U3 SMALL NUCLEOLAR RNA-ASSOCIATED PROTEIN 4 HOMOLOG"/>
    <property type="match status" value="1"/>
</dbReference>
<name>A0A8S2NQ77_9BILA</name>
<dbReference type="SMART" id="SM00320">
    <property type="entry name" value="WD40"/>
    <property type="match status" value="6"/>
</dbReference>
<dbReference type="Gene3D" id="2.130.10.10">
    <property type="entry name" value="YVTN repeat-like/Quinoprotein amine dehydrogenase"/>
    <property type="match status" value="2"/>
</dbReference>
<organism evidence="1 2">
    <name type="scientific">Rotaria magnacalcarata</name>
    <dbReference type="NCBI Taxonomy" id="392030"/>
    <lineage>
        <taxon>Eukaryota</taxon>
        <taxon>Metazoa</taxon>
        <taxon>Spiralia</taxon>
        <taxon>Gnathifera</taxon>
        <taxon>Rotifera</taxon>
        <taxon>Eurotatoria</taxon>
        <taxon>Bdelloidea</taxon>
        <taxon>Philodinida</taxon>
        <taxon>Philodinidae</taxon>
        <taxon>Rotaria</taxon>
    </lineage>
</organism>
<dbReference type="PANTHER" id="PTHR44163">
    <property type="entry name" value="U3 SMALL NUCLEOLAR RNA-ASSOCIATED PROTEIN 4 HOMOLOG"/>
    <property type="match status" value="1"/>
</dbReference>
<dbReference type="GO" id="GO:0032040">
    <property type="term" value="C:small-subunit processome"/>
    <property type="evidence" value="ECO:0007669"/>
    <property type="project" value="TreeGrafter"/>
</dbReference>
<dbReference type="SUPFAM" id="SSF50978">
    <property type="entry name" value="WD40 repeat-like"/>
    <property type="match status" value="2"/>
</dbReference>
<gene>
    <name evidence="1" type="ORF">SMN809_LOCUS12607</name>
</gene>
<proteinExistence type="predicted"/>
<dbReference type="GO" id="GO:0034455">
    <property type="term" value="C:t-UTP complex"/>
    <property type="evidence" value="ECO:0007669"/>
    <property type="project" value="TreeGrafter"/>
</dbReference>
<reference evidence="1" key="1">
    <citation type="submission" date="2021-02" db="EMBL/GenBank/DDBJ databases">
        <authorList>
            <person name="Nowell W R."/>
        </authorList>
    </citation>
    <scope>NUCLEOTIDE SEQUENCE</scope>
</reference>
<comment type="caution">
    <text evidence="1">The sequence shown here is derived from an EMBL/GenBank/DDBJ whole genome shotgun (WGS) entry which is preliminary data.</text>
</comment>
<dbReference type="InterPro" id="IPR046351">
    <property type="entry name" value="UTP4"/>
</dbReference>
<dbReference type="GO" id="GO:0003723">
    <property type="term" value="F:RNA binding"/>
    <property type="evidence" value="ECO:0007669"/>
    <property type="project" value="TreeGrafter"/>
</dbReference>
<dbReference type="InterPro" id="IPR001680">
    <property type="entry name" value="WD40_rpt"/>
</dbReference>
<evidence type="ECO:0000313" key="1">
    <source>
        <dbReference type="EMBL" id="CAF4013492.1"/>
    </source>
</evidence>
<dbReference type="GO" id="GO:0030686">
    <property type="term" value="C:90S preribosome"/>
    <property type="evidence" value="ECO:0007669"/>
    <property type="project" value="InterPro"/>
</dbReference>
<sequence length="578" mass="65726">MCDFLVHRTHLYKPRLSSILSLAHHQSSSSNHLLAVLRSDHSIELWNTHDSFTLERTIQPRNASHSPELVIWLEKYLITAGLDGQLIAYDPITFEILTSCHVAGGAIWSIAKHELTRRIAVGTETGHVNIYELDEEASQFSLATSVCKQAARIVSLAWHTTDDDFLVAGSINRIYICSTKQKRAIQQINVGKVSATSSRRGQKDTIIWCLAVTDDYTVFSGDSSGRTCVWDAVYGTLIRYVIVFSNYFLFTYRDYIELWSIGKEGCANENGEDILERAPKNLVQIKTKHQARIDTVAMKVKKIKDEEQVIIAVGDTLGLHVYVIQGLDPQSQLSVTPIKPYSDKQDIEQSFSSITNIIQLRFNSSSLFALTSRSQLYCFSISPYKLNHIISCLSSTLRCEISSKYIATADRYGHVVIYLNSTYSILTQLPQQTYQCTAMSFCSDRLACAYANRSLIEYDIQQNEYSDWTRKHLTRMPLQWFSERSPIINLFYDTKDKLFVIDSTYLSIIERGKRMPGTYTKIFNTTNQTSSPIHVCKQFKYLLHVTLLSSTQVFVVELLPSIVEQCLPPALKRKRFGT</sequence>
<dbReference type="Proteomes" id="UP000676336">
    <property type="component" value="Unassembled WGS sequence"/>
</dbReference>
<dbReference type="GO" id="GO:0000462">
    <property type="term" value="P:maturation of SSU-rRNA from tricistronic rRNA transcript (SSU-rRNA, 5.8S rRNA, LSU-rRNA)"/>
    <property type="evidence" value="ECO:0007669"/>
    <property type="project" value="InterPro"/>
</dbReference>
<protein>
    <submittedName>
        <fullName evidence="1">Uncharacterized protein</fullName>
    </submittedName>
</protein>
<dbReference type="InterPro" id="IPR036322">
    <property type="entry name" value="WD40_repeat_dom_sf"/>
</dbReference>
<evidence type="ECO:0000313" key="2">
    <source>
        <dbReference type="Proteomes" id="UP000676336"/>
    </source>
</evidence>
<dbReference type="InterPro" id="IPR015943">
    <property type="entry name" value="WD40/YVTN_repeat-like_dom_sf"/>
</dbReference>
<dbReference type="AlphaFoldDB" id="A0A8S2NQ77"/>